<keyword evidence="4" id="KW-1185">Reference proteome</keyword>
<feature type="transmembrane region" description="Helical" evidence="2">
    <location>
        <begin position="583"/>
        <end position="602"/>
    </location>
</feature>
<feature type="transmembrane region" description="Helical" evidence="2">
    <location>
        <begin position="719"/>
        <end position="740"/>
    </location>
</feature>
<feature type="transmembrane region" description="Helical" evidence="2">
    <location>
        <begin position="519"/>
        <end position="535"/>
    </location>
</feature>
<proteinExistence type="predicted"/>
<comment type="caution">
    <text evidence="3">The sequence shown here is derived from an EMBL/GenBank/DDBJ whole genome shotgun (WGS) entry which is preliminary data.</text>
</comment>
<evidence type="ECO:0000256" key="1">
    <source>
        <dbReference type="SAM" id="MobiDB-lite"/>
    </source>
</evidence>
<feature type="transmembrane region" description="Helical" evidence="2">
    <location>
        <begin position="25"/>
        <end position="46"/>
    </location>
</feature>
<reference evidence="3" key="1">
    <citation type="submission" date="2020-11" db="EMBL/GenBank/DDBJ databases">
        <authorList>
            <consortium name="DOE Joint Genome Institute"/>
            <person name="Ahrendt S."/>
            <person name="Riley R."/>
            <person name="Andreopoulos W."/>
            <person name="Labutti K."/>
            <person name="Pangilinan J."/>
            <person name="Ruiz-Duenas F.J."/>
            <person name="Barrasa J.M."/>
            <person name="Sanchez-Garcia M."/>
            <person name="Camarero S."/>
            <person name="Miyauchi S."/>
            <person name="Serrano A."/>
            <person name="Linde D."/>
            <person name="Babiker R."/>
            <person name="Drula E."/>
            <person name="Ayuso-Fernandez I."/>
            <person name="Pacheco R."/>
            <person name="Padilla G."/>
            <person name="Ferreira P."/>
            <person name="Barriuso J."/>
            <person name="Kellner H."/>
            <person name="Castanera R."/>
            <person name="Alfaro M."/>
            <person name="Ramirez L."/>
            <person name="Pisabarro A.G."/>
            <person name="Kuo A."/>
            <person name="Tritt A."/>
            <person name="Lipzen A."/>
            <person name="He G."/>
            <person name="Yan M."/>
            <person name="Ng V."/>
            <person name="Cullen D."/>
            <person name="Martin F."/>
            <person name="Rosso M.-N."/>
            <person name="Henrissat B."/>
            <person name="Hibbett D."/>
            <person name="Martinez A.T."/>
            <person name="Grigoriev I.V."/>
        </authorList>
    </citation>
    <scope>NUCLEOTIDE SEQUENCE</scope>
    <source>
        <strain evidence="3">CBS 247.69</strain>
    </source>
</reference>
<dbReference type="OrthoDB" id="2548253at2759"/>
<name>A0A9P5YFP1_9AGAR</name>
<evidence type="ECO:0000313" key="3">
    <source>
        <dbReference type="EMBL" id="KAF9466790.1"/>
    </source>
</evidence>
<sequence length="783" mass="88053">MSNEKRLGLDPGAAPRRKSITGCKCLLLTAAILFPISVILFLANIAHGVLQYGSDPHRALYQNSSLEDVKDRGSVVQPLISREETFDIAATVWLRSGEGIGHAAFIPDDKTNKNDTENDESPNELDVLETPLFSGTVFHGVRLTDKNVFATIKYKLPTAIFRDLDLSNYDLRGSFMLIPSSPSPLDRVTNYTTWIPNTIHPFPVRSWPFPLGSSNRSAKTLVDEAIETFGISIPLLEFHDIKSQCLRPEKTTGEETLSEEHTTIDGTAMSVAIDIEDDDESDDQDNKKEGVKDRVGEDTKSLYNKVSRKTILYGTKGRPVLENHPYVTTRTQIRVVDQTKLFNRKAYLKAHRQLRKTSCGQSVLGVQPSRYMCDPTYRVNGHWGTQLKIETLNENTNKPQIEWAYAPFMSTTKRPLGPKDILPVPVYREKCFEYLNGTQQGSFTGESQQESMDVIWKVSYSGRTPLKHGALEWSDLIFSKKMNMSESEYNQALKQDTAELYSGIAGHLFEEGMQPRRRAILNGIGTILSLVIMILDTRYWYTRTSTVSISILGGSLRASTYIIDSIGEAIKHGKENNLSVIGWISWCLYFGVISLTLPLLIIKVIARIEFGWWGTLWIPTVQIAHATHRERASERLEAKVSLRLKIALLSSIATIYYFLAPHDYHIITSLLPPPSPGDLKITRFEELAPFALKPMYFTGRILQLLLNRRSKTFAGSHRISVVLEAVVWLVSLAQLVPVLVGQFGARPAFLMEEIFEIAWVTVACWQAITLPSVTQVSDDEHIE</sequence>
<keyword evidence="2" id="KW-0812">Transmembrane</keyword>
<keyword evidence="2" id="KW-1133">Transmembrane helix</keyword>
<dbReference type="Proteomes" id="UP000807353">
    <property type="component" value="Unassembled WGS sequence"/>
</dbReference>
<dbReference type="EMBL" id="MU150240">
    <property type="protein sequence ID" value="KAF9466790.1"/>
    <property type="molecule type" value="Genomic_DNA"/>
</dbReference>
<protein>
    <submittedName>
        <fullName evidence="3">Uncharacterized protein</fullName>
    </submittedName>
</protein>
<feature type="region of interest" description="Disordered" evidence="1">
    <location>
        <begin position="277"/>
        <end position="296"/>
    </location>
</feature>
<evidence type="ECO:0000313" key="4">
    <source>
        <dbReference type="Proteomes" id="UP000807353"/>
    </source>
</evidence>
<feature type="transmembrane region" description="Helical" evidence="2">
    <location>
        <begin position="547"/>
        <end position="563"/>
    </location>
</feature>
<gene>
    <name evidence="3" type="ORF">BDZ94DRAFT_1319290</name>
</gene>
<keyword evidence="2" id="KW-0472">Membrane</keyword>
<feature type="compositionally biased region" description="Basic and acidic residues" evidence="1">
    <location>
        <begin position="284"/>
        <end position="296"/>
    </location>
</feature>
<evidence type="ECO:0000256" key="2">
    <source>
        <dbReference type="SAM" id="Phobius"/>
    </source>
</evidence>
<dbReference type="AlphaFoldDB" id="A0A9P5YFP1"/>
<organism evidence="3 4">
    <name type="scientific">Collybia nuda</name>
    <dbReference type="NCBI Taxonomy" id="64659"/>
    <lineage>
        <taxon>Eukaryota</taxon>
        <taxon>Fungi</taxon>
        <taxon>Dikarya</taxon>
        <taxon>Basidiomycota</taxon>
        <taxon>Agaricomycotina</taxon>
        <taxon>Agaricomycetes</taxon>
        <taxon>Agaricomycetidae</taxon>
        <taxon>Agaricales</taxon>
        <taxon>Tricholomatineae</taxon>
        <taxon>Clitocybaceae</taxon>
        <taxon>Collybia</taxon>
    </lineage>
</organism>
<accession>A0A9P5YFP1</accession>